<dbReference type="EMBL" id="JADGJW010000637">
    <property type="protein sequence ID" value="KAJ3214249.1"/>
    <property type="molecule type" value="Genomic_DNA"/>
</dbReference>
<reference evidence="2" key="1">
    <citation type="submission" date="2020-05" db="EMBL/GenBank/DDBJ databases">
        <title>Phylogenomic resolution of chytrid fungi.</title>
        <authorList>
            <person name="Stajich J.E."/>
            <person name="Amses K."/>
            <person name="Simmons R."/>
            <person name="Seto K."/>
            <person name="Myers J."/>
            <person name="Bonds A."/>
            <person name="Quandt C.A."/>
            <person name="Barry K."/>
            <person name="Liu P."/>
            <person name="Grigoriev I."/>
            <person name="Longcore J.E."/>
            <person name="James T.Y."/>
        </authorList>
    </citation>
    <scope>NUCLEOTIDE SEQUENCE</scope>
    <source>
        <strain evidence="2">JEL0476</strain>
    </source>
</reference>
<dbReference type="Proteomes" id="UP001211065">
    <property type="component" value="Unassembled WGS sequence"/>
</dbReference>
<proteinExistence type="predicted"/>
<accession>A0AAD5TXH5</accession>
<evidence type="ECO:0000256" key="1">
    <source>
        <dbReference type="SAM" id="MobiDB-lite"/>
    </source>
</evidence>
<evidence type="ECO:0000313" key="3">
    <source>
        <dbReference type="Proteomes" id="UP001211065"/>
    </source>
</evidence>
<dbReference type="AlphaFoldDB" id="A0AAD5TXH5"/>
<organism evidence="2 3">
    <name type="scientific">Clydaea vesicula</name>
    <dbReference type="NCBI Taxonomy" id="447962"/>
    <lineage>
        <taxon>Eukaryota</taxon>
        <taxon>Fungi</taxon>
        <taxon>Fungi incertae sedis</taxon>
        <taxon>Chytridiomycota</taxon>
        <taxon>Chytridiomycota incertae sedis</taxon>
        <taxon>Chytridiomycetes</taxon>
        <taxon>Lobulomycetales</taxon>
        <taxon>Lobulomycetaceae</taxon>
        <taxon>Clydaea</taxon>
    </lineage>
</organism>
<keyword evidence="3" id="KW-1185">Reference proteome</keyword>
<gene>
    <name evidence="2" type="ORF">HK099_006957</name>
</gene>
<comment type="caution">
    <text evidence="2">The sequence shown here is derived from an EMBL/GenBank/DDBJ whole genome shotgun (WGS) entry which is preliminary data.</text>
</comment>
<feature type="region of interest" description="Disordered" evidence="1">
    <location>
        <begin position="102"/>
        <end position="121"/>
    </location>
</feature>
<evidence type="ECO:0000313" key="2">
    <source>
        <dbReference type="EMBL" id="KAJ3214249.1"/>
    </source>
</evidence>
<name>A0AAD5TXH5_9FUNG</name>
<feature type="non-terminal residue" evidence="2">
    <location>
        <position position="197"/>
    </location>
</feature>
<protein>
    <submittedName>
        <fullName evidence="2">Uncharacterized protein</fullName>
    </submittedName>
</protein>
<sequence length="197" mass="22760">GQPATNRKNDFIQFPELQQSEEVTESLIKAQKNAEKLLDFDKNSVARTKVYDSASDFDYKSQIGDNKELERLEEENKRRRVISIDLKSKTISDVTPKKIVLPNELETNNQQKEEKKKSPNFFSNPSILNKPVYIESSITLDSNKIKKNLKSKINVKSQRDIYLDDTVSDKLEISHLKIKPRLNRLQNDLFLEFVGGC</sequence>